<dbReference type="RefSeq" id="WP_168146257.1">
    <property type="nucleotide sequence ID" value="NZ_JAAVXB010000001.1"/>
</dbReference>
<comment type="caution">
    <text evidence="1">The sequence shown here is derived from an EMBL/GenBank/DDBJ whole genome shotgun (WGS) entry which is preliminary data.</text>
</comment>
<evidence type="ECO:0000313" key="1">
    <source>
        <dbReference type="EMBL" id="NKF21012.1"/>
    </source>
</evidence>
<dbReference type="Proteomes" id="UP000653472">
    <property type="component" value="Unassembled WGS sequence"/>
</dbReference>
<accession>A0A969W5W4</accession>
<reference evidence="1" key="1">
    <citation type="submission" date="2020-03" db="EMBL/GenBank/DDBJ databases">
        <title>Solimonas marina sp. nov., isolated from deep seawater of the Pacific Ocean.</title>
        <authorList>
            <person name="Liu X."/>
            <person name="Lai Q."/>
            <person name="Sun F."/>
            <person name="Gai Y."/>
            <person name="Li G."/>
            <person name="Shao Z."/>
        </authorList>
    </citation>
    <scope>NUCLEOTIDE SEQUENCE</scope>
    <source>
        <strain evidence="1">C16B3</strain>
    </source>
</reference>
<dbReference type="AlphaFoldDB" id="A0A969W5W4"/>
<sequence>MDKNIFRRRTHEAQQMRWRLRSRRAMTITFAVTISWCTAAVAGGSLTLAQLARNEGWHPDHESVPGYLDLDKDIPRDFPVPDSAHELSASNAVAAAGVKGVTAAQATTFYREAFARLNWSIRREMHLPGYAVFVACPQTGRCVNLSVADPGGAVSPAGMKMTFFDRDAKP</sequence>
<keyword evidence="2" id="KW-1185">Reference proteome</keyword>
<gene>
    <name evidence="1" type="ORF">G7Y82_01705</name>
</gene>
<organism evidence="1 2">
    <name type="scientific">Solimonas marina</name>
    <dbReference type="NCBI Taxonomy" id="2714601"/>
    <lineage>
        <taxon>Bacteria</taxon>
        <taxon>Pseudomonadati</taxon>
        <taxon>Pseudomonadota</taxon>
        <taxon>Gammaproteobacteria</taxon>
        <taxon>Nevskiales</taxon>
        <taxon>Nevskiaceae</taxon>
        <taxon>Solimonas</taxon>
    </lineage>
</organism>
<proteinExistence type="predicted"/>
<evidence type="ECO:0000313" key="2">
    <source>
        <dbReference type="Proteomes" id="UP000653472"/>
    </source>
</evidence>
<name>A0A969W5W4_9GAMM</name>
<protein>
    <submittedName>
        <fullName evidence="1">Uncharacterized protein</fullName>
    </submittedName>
</protein>
<dbReference type="EMBL" id="JAAVXB010000001">
    <property type="protein sequence ID" value="NKF21012.1"/>
    <property type="molecule type" value="Genomic_DNA"/>
</dbReference>